<dbReference type="InterPro" id="IPR029016">
    <property type="entry name" value="GAF-like_dom_sf"/>
</dbReference>
<evidence type="ECO:0008006" key="3">
    <source>
        <dbReference type="Google" id="ProtNLM"/>
    </source>
</evidence>
<evidence type="ECO:0000313" key="1">
    <source>
        <dbReference type="EMBL" id="SPF48287.1"/>
    </source>
</evidence>
<proteinExistence type="predicted"/>
<name>A0A2U3L8Q0_9BACT</name>
<dbReference type="AlphaFoldDB" id="A0A2U3L8Q0"/>
<protein>
    <recommendedName>
        <fullName evidence="3">GAF domain-containing protein</fullName>
    </recommendedName>
</protein>
<sequence length="371" mass="39312">MAEKQLQRIVERAVAKVFDRHLPKLQAELVERVLEELPGSASEAAVPAEANVGSLVQAIASIHSGTTQKEILRALLDASASSATRVALFVVRAGAATGWQGRGFSDDEAVKDLPLDVSGGPAAHAYQNRAATPGNIAEMDGRFVERFGGPSNEQVLVLPLVLKDKVAALLYADGGANGVLDSSSLEVLVLATSAWLEVASLRKQALKEGPEAAPAPAFTPPVQTVSSFADPFAAHAPRHTEPPAPQPEPAAEVVEVAAHAAAASAVASAPAAAADPFAGLSPEDADTHRKAQRFARLLVDEIKLYNQAKVAEGRRNKDLYDRLKDDIEKSRASYQKRYGNTVAASGDYFQKEVVRSLAEEDASLMGANFRR</sequence>
<accession>A0A2U3L8Q0</accession>
<dbReference type="Proteomes" id="UP000238701">
    <property type="component" value="Unassembled WGS sequence"/>
</dbReference>
<gene>
    <name evidence="1" type="ORF">SBA1_820089</name>
</gene>
<dbReference type="OrthoDB" id="117877at2"/>
<dbReference type="EMBL" id="OMOD01000180">
    <property type="protein sequence ID" value="SPF48287.1"/>
    <property type="molecule type" value="Genomic_DNA"/>
</dbReference>
<dbReference type="Gene3D" id="3.30.450.40">
    <property type="match status" value="1"/>
</dbReference>
<organism evidence="1 2">
    <name type="scientific">Candidatus Sulfotelmatobacter kueseliae</name>
    <dbReference type="NCBI Taxonomy" id="2042962"/>
    <lineage>
        <taxon>Bacteria</taxon>
        <taxon>Pseudomonadati</taxon>
        <taxon>Acidobacteriota</taxon>
        <taxon>Terriglobia</taxon>
        <taxon>Terriglobales</taxon>
        <taxon>Candidatus Korobacteraceae</taxon>
        <taxon>Candidatus Sulfotelmatobacter</taxon>
    </lineage>
</organism>
<evidence type="ECO:0000313" key="2">
    <source>
        <dbReference type="Proteomes" id="UP000238701"/>
    </source>
</evidence>
<reference evidence="2" key="1">
    <citation type="submission" date="2018-02" db="EMBL/GenBank/DDBJ databases">
        <authorList>
            <person name="Hausmann B."/>
        </authorList>
    </citation>
    <scope>NUCLEOTIDE SEQUENCE [LARGE SCALE GENOMIC DNA]</scope>
    <source>
        <strain evidence="2">Peat soil MAG SbA1</strain>
    </source>
</reference>